<dbReference type="GeneID" id="96612822"/>
<gene>
    <name evidence="2" type="ORF">KR76_10130</name>
</gene>
<accession>A0A0A1DK96</accession>
<sequence>MFNRPRSGDRATQAAAAFDDVLAELQGSESAPEAPATPATPAPTAPPTAPPSAPPSAPPAEPPAEAPAPLSVTEHAATLRATRDAQQQAQEMLTMAAQARNDATEQAEQIVVEATDVADRVRADAAAEAERTRFEAIEWVKAQRARVEVATDTLTKEAERDAENIRTEAMRAAMAEAEQTARLYVGEAAARGARDAEEIRGRAREVLHQAADLGTGLQSSMADVAHALDLAMAAVKDQLQAIDALLEETRRNPPVPVPEPEPAKATEPEPEPEPEAEAEAEPETETTETTESTEAAARSGRQLGAIFRGESDED</sequence>
<dbReference type="KEGG" id="psim:KR76_10130"/>
<evidence type="ECO:0000256" key="1">
    <source>
        <dbReference type="SAM" id="MobiDB-lite"/>
    </source>
</evidence>
<feature type="compositionally biased region" description="Low complexity" evidence="1">
    <location>
        <begin position="28"/>
        <end position="37"/>
    </location>
</feature>
<dbReference type="STRING" id="2045.KR76_10130"/>
<dbReference type="Proteomes" id="UP000030300">
    <property type="component" value="Chromosome"/>
</dbReference>
<evidence type="ECO:0000313" key="3">
    <source>
        <dbReference type="Proteomes" id="UP000030300"/>
    </source>
</evidence>
<protein>
    <submittedName>
        <fullName evidence="2">Uncharacterized protein</fullName>
    </submittedName>
</protein>
<dbReference type="EMBL" id="CP009896">
    <property type="protein sequence ID" value="AIY17022.1"/>
    <property type="molecule type" value="Genomic_DNA"/>
</dbReference>
<evidence type="ECO:0000313" key="2">
    <source>
        <dbReference type="EMBL" id="AIY17022.1"/>
    </source>
</evidence>
<dbReference type="HOGENOM" id="CLU_885172_0_0_11"/>
<feature type="region of interest" description="Disordered" evidence="1">
    <location>
        <begin position="250"/>
        <end position="314"/>
    </location>
</feature>
<dbReference type="RefSeq" id="WP_038678031.1">
    <property type="nucleotide sequence ID" value="NZ_BJMC01000008.1"/>
</dbReference>
<proteinExistence type="predicted"/>
<organism evidence="2 3">
    <name type="scientific">Nocardioides simplex</name>
    <name type="common">Arthrobacter simplex</name>
    <dbReference type="NCBI Taxonomy" id="2045"/>
    <lineage>
        <taxon>Bacteria</taxon>
        <taxon>Bacillati</taxon>
        <taxon>Actinomycetota</taxon>
        <taxon>Actinomycetes</taxon>
        <taxon>Propionibacteriales</taxon>
        <taxon>Nocardioidaceae</taxon>
        <taxon>Pimelobacter</taxon>
    </lineage>
</organism>
<feature type="compositionally biased region" description="Acidic residues" evidence="1">
    <location>
        <begin position="268"/>
        <end position="288"/>
    </location>
</feature>
<reference evidence="2 3" key="1">
    <citation type="journal article" date="2015" name="Genome Announc.">
        <title>Complete Genome Sequence of Steroid-Transforming Nocardioides simplex VKM Ac-2033D.</title>
        <authorList>
            <person name="Shtratnikova V.Y."/>
            <person name="Schelkunov M.I."/>
            <person name="Pekov Y.A."/>
            <person name="Fokina V.V."/>
            <person name="Logacheva M.D."/>
            <person name="Sokolov S.L."/>
            <person name="Bragin E.Y."/>
            <person name="Ashapkin V.V."/>
            <person name="Donova M.V."/>
        </authorList>
    </citation>
    <scope>NUCLEOTIDE SEQUENCE [LARGE SCALE GENOMIC DNA]</scope>
    <source>
        <strain evidence="2 3">VKM Ac-2033D</strain>
    </source>
</reference>
<dbReference type="AlphaFoldDB" id="A0A0A1DK96"/>
<dbReference type="OrthoDB" id="3830835at2"/>
<feature type="region of interest" description="Disordered" evidence="1">
    <location>
        <begin position="24"/>
        <end position="73"/>
    </location>
</feature>
<feature type="compositionally biased region" description="Pro residues" evidence="1">
    <location>
        <begin position="38"/>
        <end position="66"/>
    </location>
</feature>
<name>A0A0A1DK96_NOCSI</name>
<keyword evidence="3" id="KW-1185">Reference proteome</keyword>